<organism evidence="1 2">
    <name type="scientific">Ichnoviriform fugitivi</name>
    <dbReference type="NCBI Taxonomy" id="265522"/>
    <lineage>
        <taxon>Viruses</taxon>
        <taxon>Viruses incertae sedis</taxon>
        <taxon>Polydnaviriformidae</taxon>
        <taxon>Ichnoviriform</taxon>
    </lineage>
</organism>
<dbReference type="GeneID" id="5076312"/>
<dbReference type="OrthoDB" id="20at10482"/>
<protein>
    <submittedName>
        <fullName evidence="1">Repeat element protein-b15.1</fullName>
    </submittedName>
</protein>
<name>A2Q0F1_9VIRU</name>
<dbReference type="InterPro" id="IPR021982">
    <property type="entry name" value="REEP_Ichnovirus"/>
</dbReference>
<evidence type="ECO:0000313" key="1">
    <source>
        <dbReference type="EMBL" id="BAF45666.1"/>
    </source>
</evidence>
<dbReference type="EMBL" id="AB291177">
    <property type="protein sequence ID" value="BAF45666.1"/>
    <property type="molecule type" value="Genomic_DNA"/>
</dbReference>
<proteinExistence type="predicted"/>
<dbReference type="Pfam" id="PF12132">
    <property type="entry name" value="DUF3587"/>
    <property type="match status" value="1"/>
</dbReference>
<evidence type="ECO:0000313" key="2">
    <source>
        <dbReference type="Proteomes" id="UP000204242"/>
    </source>
</evidence>
<dbReference type="RefSeq" id="YP_001031263.1">
    <property type="nucleotide sequence ID" value="NC_008967.1"/>
</dbReference>
<dbReference type="KEGG" id="vg:5076312"/>
<sequence length="272" mass="31051">MIPGATHVTLRFALAPSKNLIRRESERVLARATMSNFRKRKLSPVPSAPLPITSNQIHLVEDVIIYMAKFLSFPDYKAFIRSLWPAHNESDGVRKTLWKLSTYKCETKFIDGKQLEIEYNFDATRPEENRILINTESLLPVFGGIISTTMDKFASISKLENFVRMHVHLNMCSDRRYASCPCHLVNDGGPGCEEFVKSLVHVCGHGHFHHYCSKHVESWLKIFENNTIQLHQTKVTPACKDIAESSILSLDDVVFLRGVDMHLRGPLLYKLL</sequence>
<accession>A2Q0F1</accession>
<dbReference type="Proteomes" id="UP000204242">
    <property type="component" value="Genome"/>
</dbReference>
<reference evidence="1 2" key="1">
    <citation type="journal article" date="2007" name="Virology">
        <title>Shared and species-specific features among ichnovirus genomes.</title>
        <authorList>
            <person name="Tanaka K."/>
            <person name="Lapointe R."/>
            <person name="Barney W.E."/>
            <person name="Makkay A.M."/>
            <person name="Stoltz D."/>
            <person name="Cusson M."/>
            <person name="Webb B.A."/>
        </authorList>
    </citation>
    <scope>NUCLEOTIDE SEQUENCE [LARGE SCALE GENOMIC DNA]</scope>
</reference>